<accession>A0AAC9MY54</accession>
<evidence type="ECO:0000313" key="2">
    <source>
        <dbReference type="EMBL" id="AOS62925.1"/>
    </source>
</evidence>
<keyword evidence="3" id="KW-1185">Reference proteome</keyword>
<organism evidence="2 3">
    <name type="scientific">Actinoalloteichus hymeniacidonis</name>
    <dbReference type="NCBI Taxonomy" id="340345"/>
    <lineage>
        <taxon>Bacteria</taxon>
        <taxon>Bacillati</taxon>
        <taxon>Actinomycetota</taxon>
        <taxon>Actinomycetes</taxon>
        <taxon>Pseudonocardiales</taxon>
        <taxon>Pseudonocardiaceae</taxon>
        <taxon>Actinoalloteichus</taxon>
    </lineage>
</organism>
<feature type="compositionally biased region" description="Low complexity" evidence="1">
    <location>
        <begin position="160"/>
        <end position="170"/>
    </location>
</feature>
<feature type="compositionally biased region" description="Low complexity" evidence="1">
    <location>
        <begin position="104"/>
        <end position="118"/>
    </location>
</feature>
<proteinExistence type="predicted"/>
<dbReference type="AlphaFoldDB" id="A0AAC9MY54"/>
<dbReference type="KEGG" id="ahm:TL08_10555"/>
<sequence>MSGAPGPAGRSPRSSGIARRRFGSGGSAPGIGRRRRGGEASPEPCPALGCRSPPVSSAGRARRRPSWGAAAGGCLRRRGRSTSDAGPAAGSDGEPSGVGEWPNQSSPRRSSLTRPRQQAALRSFRASYGVGEDMARATGALPHRLPRVPRHGPSTGFATSVSSPRMMSVRRSSRREAGATPRCIEWRFRRRVEASPAHRRRSVHSTPASRASSPCRAGRRNRGQSCHEPR</sequence>
<evidence type="ECO:0000313" key="3">
    <source>
        <dbReference type="Proteomes" id="UP000095210"/>
    </source>
</evidence>
<name>A0AAC9MY54_9PSEU</name>
<evidence type="ECO:0000256" key="1">
    <source>
        <dbReference type="SAM" id="MobiDB-lite"/>
    </source>
</evidence>
<dbReference type="Proteomes" id="UP000095210">
    <property type="component" value="Chromosome"/>
</dbReference>
<reference evidence="3" key="1">
    <citation type="submission" date="2016-03" db="EMBL/GenBank/DDBJ databases">
        <title>Complete genome sequence of the type strain Actinoalloteichus hymeniacidonis DSM 45092.</title>
        <authorList>
            <person name="Schaffert L."/>
            <person name="Albersmeier A."/>
            <person name="Winkler A."/>
            <person name="Kalinowski J."/>
            <person name="Zotchev S."/>
            <person name="Ruckert C."/>
        </authorList>
    </citation>
    <scope>NUCLEOTIDE SEQUENCE [LARGE SCALE GENOMIC DNA]</scope>
    <source>
        <strain evidence="3">HPA177(T) (DSM 45092(T))</strain>
    </source>
</reference>
<feature type="compositionally biased region" description="Basic and acidic residues" evidence="1">
    <location>
        <begin position="184"/>
        <end position="193"/>
    </location>
</feature>
<gene>
    <name evidence="2" type="ORF">TL08_10555</name>
</gene>
<dbReference type="EMBL" id="CP014859">
    <property type="protein sequence ID" value="AOS62925.1"/>
    <property type="molecule type" value="Genomic_DNA"/>
</dbReference>
<feature type="region of interest" description="Disordered" evidence="1">
    <location>
        <begin position="1"/>
        <end position="230"/>
    </location>
</feature>
<protein>
    <submittedName>
        <fullName evidence="2">Uncharacterized protein</fullName>
    </submittedName>
</protein>